<keyword evidence="3" id="KW-0560">Oxidoreductase</keyword>
<evidence type="ECO:0000256" key="3">
    <source>
        <dbReference type="ARBA" id="ARBA00023002"/>
    </source>
</evidence>
<evidence type="ECO:0000256" key="1">
    <source>
        <dbReference type="ARBA" id="ARBA00007905"/>
    </source>
</evidence>
<proteinExistence type="inferred from homology"/>
<dbReference type="Proteomes" id="UP000824132">
    <property type="component" value="Unassembled WGS sequence"/>
</dbReference>
<keyword evidence="2" id="KW-0521">NADP</keyword>
<evidence type="ECO:0000256" key="2">
    <source>
        <dbReference type="ARBA" id="ARBA00022857"/>
    </source>
</evidence>
<organism evidence="5 6">
    <name type="scientific">Candidatus Borkfalkia avistercoris</name>
    <dbReference type="NCBI Taxonomy" id="2838504"/>
    <lineage>
        <taxon>Bacteria</taxon>
        <taxon>Bacillati</taxon>
        <taxon>Bacillota</taxon>
        <taxon>Clostridia</taxon>
        <taxon>Christensenellales</taxon>
        <taxon>Christensenellaceae</taxon>
        <taxon>Candidatus Borkfalkia</taxon>
    </lineage>
</organism>
<accession>A0A9D2CZH8</accession>
<dbReference type="InterPro" id="IPR036812">
    <property type="entry name" value="NAD(P)_OxRdtase_dom_sf"/>
</dbReference>
<evidence type="ECO:0000313" key="6">
    <source>
        <dbReference type="Proteomes" id="UP000824132"/>
    </source>
</evidence>
<dbReference type="SUPFAM" id="SSF51430">
    <property type="entry name" value="NAD(P)-linked oxidoreductase"/>
    <property type="match status" value="1"/>
</dbReference>
<feature type="domain" description="NADP-dependent oxidoreductase" evidence="4">
    <location>
        <begin position="3"/>
        <end position="70"/>
    </location>
</feature>
<dbReference type="PANTHER" id="PTHR43827">
    <property type="entry name" value="2,5-DIKETO-D-GLUCONIC ACID REDUCTASE"/>
    <property type="match status" value="1"/>
</dbReference>
<comment type="caution">
    <text evidence="5">The sequence shown here is derived from an EMBL/GenBank/DDBJ whole genome shotgun (WGS) entry which is preliminary data.</text>
</comment>
<evidence type="ECO:0000313" key="5">
    <source>
        <dbReference type="EMBL" id="HIZ03699.1"/>
    </source>
</evidence>
<dbReference type="InterPro" id="IPR020471">
    <property type="entry name" value="AKR"/>
</dbReference>
<dbReference type="InterPro" id="IPR023210">
    <property type="entry name" value="NADP_OxRdtase_dom"/>
</dbReference>
<evidence type="ECO:0000259" key="4">
    <source>
        <dbReference type="Pfam" id="PF00248"/>
    </source>
</evidence>
<reference evidence="5" key="2">
    <citation type="submission" date="2021-04" db="EMBL/GenBank/DDBJ databases">
        <authorList>
            <person name="Gilroy R."/>
        </authorList>
    </citation>
    <scope>NUCLEOTIDE SEQUENCE</scope>
    <source>
        <strain evidence="5">CHK187-5294</strain>
    </source>
</reference>
<protein>
    <submittedName>
        <fullName evidence="5">Aldo/keto reductase</fullName>
    </submittedName>
</protein>
<comment type="similarity">
    <text evidence="1">Belongs to the aldo/keto reductase family.</text>
</comment>
<dbReference type="Pfam" id="PF00248">
    <property type="entry name" value="Aldo_ket_red"/>
    <property type="match status" value="1"/>
</dbReference>
<reference evidence="5" key="1">
    <citation type="journal article" date="2021" name="PeerJ">
        <title>Extensive microbial diversity within the chicken gut microbiome revealed by metagenomics and culture.</title>
        <authorList>
            <person name="Gilroy R."/>
            <person name="Ravi A."/>
            <person name="Getino M."/>
            <person name="Pursley I."/>
            <person name="Horton D.L."/>
            <person name="Alikhan N.F."/>
            <person name="Baker D."/>
            <person name="Gharbi K."/>
            <person name="Hall N."/>
            <person name="Watson M."/>
            <person name="Adriaenssens E.M."/>
            <person name="Foster-Nyarko E."/>
            <person name="Jarju S."/>
            <person name="Secka A."/>
            <person name="Antonio M."/>
            <person name="Oren A."/>
            <person name="Chaudhuri R.R."/>
            <person name="La Ragione R."/>
            <person name="Hildebrand F."/>
            <person name="Pallen M.J."/>
        </authorList>
    </citation>
    <scope>NUCLEOTIDE SEQUENCE</scope>
    <source>
        <strain evidence="5">CHK187-5294</strain>
    </source>
</reference>
<sequence length="114" mass="12962">MPKIGFGTFQIPEYDAAKKAVLEALECGYRMIDTAAAYMNERAVGEAIRESGLKREDVFVTSKVYMIDKSFRFGYTFRKKTAEGKICAGGSENRRKCIWKRYSVWGRASLPSVR</sequence>
<dbReference type="Gene3D" id="3.20.20.100">
    <property type="entry name" value="NADP-dependent oxidoreductase domain"/>
    <property type="match status" value="1"/>
</dbReference>
<dbReference type="EMBL" id="DXCL01000027">
    <property type="protein sequence ID" value="HIZ03699.1"/>
    <property type="molecule type" value="Genomic_DNA"/>
</dbReference>
<dbReference type="GO" id="GO:0016616">
    <property type="term" value="F:oxidoreductase activity, acting on the CH-OH group of donors, NAD or NADP as acceptor"/>
    <property type="evidence" value="ECO:0007669"/>
    <property type="project" value="UniProtKB-ARBA"/>
</dbReference>
<gene>
    <name evidence="5" type="ORF">H9727_05375</name>
</gene>
<dbReference type="AlphaFoldDB" id="A0A9D2CZH8"/>
<dbReference type="PANTHER" id="PTHR43827:SF3">
    <property type="entry name" value="NADP-DEPENDENT OXIDOREDUCTASE DOMAIN-CONTAINING PROTEIN"/>
    <property type="match status" value="1"/>
</dbReference>
<name>A0A9D2CZH8_9FIRM</name>